<proteinExistence type="evidence at transcript level"/>
<keyword evidence="2" id="KW-0547">Nucleotide-binding</keyword>
<dbReference type="InterPro" id="IPR042227">
    <property type="entry name" value="KBRS"/>
</dbReference>
<protein>
    <submittedName>
        <fullName evidence="4">NF-kappa-B inhibitor-interacting Ras-like protein 1</fullName>
    </submittedName>
</protein>
<dbReference type="GO" id="GO:0005525">
    <property type="term" value="F:GTP binding"/>
    <property type="evidence" value="ECO:0007669"/>
    <property type="project" value="UniProtKB-KW"/>
</dbReference>
<organism evidence="4">
    <name type="scientific">Hydra vulgaris</name>
    <name type="common">Hydra</name>
    <name type="synonym">Hydra attenuata</name>
    <dbReference type="NCBI Taxonomy" id="6087"/>
    <lineage>
        <taxon>Eukaryota</taxon>
        <taxon>Metazoa</taxon>
        <taxon>Cnidaria</taxon>
        <taxon>Hydrozoa</taxon>
        <taxon>Hydroidolina</taxon>
        <taxon>Anthoathecata</taxon>
        <taxon>Aplanulata</taxon>
        <taxon>Hydridae</taxon>
        <taxon>Hydra</taxon>
    </lineage>
</organism>
<dbReference type="InterPro" id="IPR001806">
    <property type="entry name" value="Small_GTPase"/>
</dbReference>
<evidence type="ECO:0000256" key="1">
    <source>
        <dbReference type="ARBA" id="ARBA00008094"/>
    </source>
</evidence>
<dbReference type="SUPFAM" id="SSF52540">
    <property type="entry name" value="P-loop containing nucleoside triphosphate hydrolases"/>
    <property type="match status" value="1"/>
</dbReference>
<dbReference type="NCBIfam" id="TIGR00231">
    <property type="entry name" value="small_GTP"/>
    <property type="match status" value="1"/>
</dbReference>
<dbReference type="SMART" id="SM00173">
    <property type="entry name" value="RAS"/>
    <property type="match status" value="1"/>
</dbReference>
<dbReference type="PANTHER" id="PTHR46152:SF3">
    <property type="entry name" value="NF-KAPPA-B INHIBITOR-INTERACTING RAS-LIKE PROTEIN"/>
    <property type="match status" value="1"/>
</dbReference>
<gene>
    <name evidence="4" type="primary">NKIRAS1</name>
</gene>
<accession>T2M4P7</accession>
<dbReference type="OrthoDB" id="10002389at2759"/>
<evidence type="ECO:0000256" key="2">
    <source>
        <dbReference type="ARBA" id="ARBA00022741"/>
    </source>
</evidence>
<dbReference type="GO" id="GO:0043124">
    <property type="term" value="P:negative regulation of canonical NF-kappaB signal transduction"/>
    <property type="evidence" value="ECO:0007669"/>
    <property type="project" value="InterPro"/>
</dbReference>
<dbReference type="GO" id="GO:0003924">
    <property type="term" value="F:GTPase activity"/>
    <property type="evidence" value="ECO:0007669"/>
    <property type="project" value="InterPro"/>
</dbReference>
<dbReference type="GO" id="GO:0032484">
    <property type="term" value="P:Ral protein signal transduction"/>
    <property type="evidence" value="ECO:0007669"/>
    <property type="project" value="TreeGrafter"/>
</dbReference>
<dbReference type="PANTHER" id="PTHR46152">
    <property type="entry name" value="NF-KAPPA-B INHIBITOR-INTERACTING RAS-LIKE PROTEIN"/>
    <property type="match status" value="1"/>
</dbReference>
<dbReference type="AlphaFoldDB" id="T2M4P7"/>
<dbReference type="GO" id="GO:0032794">
    <property type="term" value="F:GTPase activating protein binding"/>
    <property type="evidence" value="ECO:0007669"/>
    <property type="project" value="TreeGrafter"/>
</dbReference>
<dbReference type="SMART" id="SM00175">
    <property type="entry name" value="RAB"/>
    <property type="match status" value="1"/>
</dbReference>
<evidence type="ECO:0000256" key="3">
    <source>
        <dbReference type="ARBA" id="ARBA00023134"/>
    </source>
</evidence>
<comment type="similarity">
    <text evidence="1">Belongs to the small GTPase superfamily. Ras family. KappaB-Ras subfamily.</text>
</comment>
<sequence length="200" mass="22542">MPPAKSFSKILVLGAVGVGKTSIIEQIVYGNYHPEKVMYSTLEDSYDAWIDADKGQKERIRIYDLKGLDYVSPNLPSHYIQIVDGVMLVFSITSKKSFTLIEQLKSDIEKVRGKDFPIVIVGNKVDLSDSRECDHAVINKWANKEKVKLFEVLPMNRNTLQEPITFLMKKIASGYGKVKPDVKLMFRRTGGKNSVKDADA</sequence>
<reference evidence="4" key="1">
    <citation type="journal article" date="2013" name="Genome Biol. Evol.">
        <title>Punctuated emergences of genetic and phenotypic innovations in eumetazoan, bilaterian, euteleostome, and hominidae ancestors.</title>
        <authorList>
            <person name="Wenger Y."/>
            <person name="Galliot B."/>
        </authorList>
    </citation>
    <scope>NUCLEOTIDE SEQUENCE</scope>
    <source>
        <tissue evidence="4">Whole animals</tissue>
    </source>
</reference>
<evidence type="ECO:0000313" key="4">
    <source>
        <dbReference type="EMBL" id="CDG66927.1"/>
    </source>
</evidence>
<dbReference type="Pfam" id="PF00071">
    <property type="entry name" value="Ras"/>
    <property type="match status" value="1"/>
</dbReference>
<keyword evidence="3" id="KW-0342">GTP-binding</keyword>
<dbReference type="PROSITE" id="PS51421">
    <property type="entry name" value="RAS"/>
    <property type="match status" value="1"/>
</dbReference>
<dbReference type="PROSITE" id="PS51419">
    <property type="entry name" value="RAB"/>
    <property type="match status" value="1"/>
</dbReference>
<dbReference type="Gene3D" id="3.40.50.300">
    <property type="entry name" value="P-loop containing nucleotide triphosphate hydrolases"/>
    <property type="match status" value="1"/>
</dbReference>
<dbReference type="InterPro" id="IPR005225">
    <property type="entry name" value="Small_GTP-bd"/>
</dbReference>
<dbReference type="InterPro" id="IPR027417">
    <property type="entry name" value="P-loop_NTPase"/>
</dbReference>
<dbReference type="PRINTS" id="PR00449">
    <property type="entry name" value="RASTRNSFRMNG"/>
</dbReference>
<dbReference type="EMBL" id="HAAD01000695">
    <property type="protein sequence ID" value="CDG66927.1"/>
    <property type="molecule type" value="mRNA"/>
</dbReference>
<name>T2M4P7_HYDVU</name>